<accession>A0A7X0P8I7</accession>
<keyword evidence="2" id="KW-1185">Reference proteome</keyword>
<dbReference type="EMBL" id="JACHMI010000002">
    <property type="protein sequence ID" value="MBB6557262.1"/>
    <property type="molecule type" value="Genomic_DNA"/>
</dbReference>
<sequence length="181" mass="19957">MLEHLSPSERAVLLIMLNRSLDDHRVPPEAADHVRQHFRDQLEAFVSPRPATLVYTGWRGAARQRVRADLETTLARARGRLHVIVGYNPDTDEPSGGDRWTYEWAIHTPGVTVETHPAPWHIPALSRSAGPYRNGFMLGVAAGRGGAFEVLAHLHPSSRGASGTAAYADHLGLRIRKEPAL</sequence>
<organism evidence="1 2">
    <name type="scientific">Nonomuraea rubra</name>
    <dbReference type="NCBI Taxonomy" id="46180"/>
    <lineage>
        <taxon>Bacteria</taxon>
        <taxon>Bacillati</taxon>
        <taxon>Actinomycetota</taxon>
        <taxon>Actinomycetes</taxon>
        <taxon>Streptosporangiales</taxon>
        <taxon>Streptosporangiaceae</taxon>
        <taxon>Nonomuraea</taxon>
    </lineage>
</organism>
<proteinExistence type="predicted"/>
<reference evidence="1 2" key="1">
    <citation type="submission" date="2020-08" db="EMBL/GenBank/DDBJ databases">
        <title>Sequencing the genomes of 1000 actinobacteria strains.</title>
        <authorList>
            <person name="Klenk H.-P."/>
        </authorList>
    </citation>
    <scope>NUCLEOTIDE SEQUENCE [LARGE SCALE GENOMIC DNA]</scope>
    <source>
        <strain evidence="1 2">DSM 43768</strain>
    </source>
</reference>
<name>A0A7X0P8I7_9ACTN</name>
<dbReference type="Proteomes" id="UP000565579">
    <property type="component" value="Unassembled WGS sequence"/>
</dbReference>
<dbReference type="AlphaFoldDB" id="A0A7X0P8I7"/>
<protein>
    <submittedName>
        <fullName evidence="1">Uncharacterized protein</fullName>
    </submittedName>
</protein>
<comment type="caution">
    <text evidence="1">The sequence shown here is derived from an EMBL/GenBank/DDBJ whole genome shotgun (WGS) entry which is preliminary data.</text>
</comment>
<gene>
    <name evidence="1" type="ORF">HD593_012152</name>
</gene>
<evidence type="ECO:0000313" key="1">
    <source>
        <dbReference type="EMBL" id="MBB6557262.1"/>
    </source>
</evidence>
<evidence type="ECO:0000313" key="2">
    <source>
        <dbReference type="Proteomes" id="UP000565579"/>
    </source>
</evidence>
<dbReference type="RefSeq" id="WP_185112848.1">
    <property type="nucleotide sequence ID" value="NZ_BAAAXY010000038.1"/>
</dbReference>